<dbReference type="AlphaFoldDB" id="A0A4R5VEP9"/>
<keyword evidence="2" id="KW-1185">Reference proteome</keyword>
<dbReference type="EMBL" id="SMUV01000052">
    <property type="protein sequence ID" value="TDK50899.1"/>
    <property type="molecule type" value="Genomic_DNA"/>
</dbReference>
<protein>
    <submittedName>
        <fullName evidence="1">Uncharacterized protein</fullName>
    </submittedName>
</protein>
<reference evidence="1 2" key="1">
    <citation type="submission" date="2019-03" db="EMBL/GenBank/DDBJ databases">
        <title>Ruegeria lutea sp. nov., a novel strain, isolated from marine sediment, the Masan Bay, South Korea.</title>
        <authorList>
            <person name="Kim J."/>
            <person name="Kim D.-Y."/>
            <person name="Lee S.-S."/>
        </authorList>
    </citation>
    <scope>NUCLEOTIDE SEQUENCE [LARGE SCALE GENOMIC DNA]</scope>
    <source>
        <strain evidence="1 2">318-1</strain>
    </source>
</reference>
<dbReference type="RefSeq" id="WP_133358631.1">
    <property type="nucleotide sequence ID" value="NZ_SMUV01000052.1"/>
</dbReference>
<dbReference type="OrthoDB" id="7691704at2"/>
<organism evidence="1 2">
    <name type="scientific">Antarcticimicrobium luteum</name>
    <dbReference type="NCBI Taxonomy" id="2547397"/>
    <lineage>
        <taxon>Bacteria</taxon>
        <taxon>Pseudomonadati</taxon>
        <taxon>Pseudomonadota</taxon>
        <taxon>Alphaproteobacteria</taxon>
        <taxon>Rhodobacterales</taxon>
        <taxon>Paracoccaceae</taxon>
        <taxon>Antarcticimicrobium</taxon>
    </lineage>
</organism>
<proteinExistence type="predicted"/>
<dbReference type="Proteomes" id="UP000295301">
    <property type="component" value="Unassembled WGS sequence"/>
</dbReference>
<accession>A0A4R5VEP9</accession>
<evidence type="ECO:0000313" key="1">
    <source>
        <dbReference type="EMBL" id="TDK50899.1"/>
    </source>
</evidence>
<gene>
    <name evidence="1" type="ORF">E1832_04980</name>
</gene>
<name>A0A4R5VEP9_9RHOB</name>
<comment type="caution">
    <text evidence="1">The sequence shown here is derived from an EMBL/GenBank/DDBJ whole genome shotgun (WGS) entry which is preliminary data.</text>
</comment>
<sequence>MLIVTTDALPGDLNHSVGDLPEKTSWRGLKALVILPDAGVSRDTAETLSKDFFIIEHLQRPAGSSDILCDALGWLRMAWRQADGPLLYLDRPFDAAELEAQADRGWTRVHDVEADLSADGRLGLLRLGRMVATSPLLPEFIEFMTGRAVGDAMFVDLLRDTFVWDDNA</sequence>
<evidence type="ECO:0000313" key="2">
    <source>
        <dbReference type="Proteomes" id="UP000295301"/>
    </source>
</evidence>